<name>A2DST8_TRIV3</name>
<gene>
    <name evidence="3" type="ORF">TVAG_347970</name>
</gene>
<dbReference type="VEuPathDB" id="TrichDB:TVAG_347970"/>
<dbReference type="KEGG" id="tva:4774497"/>
<evidence type="ECO:0000256" key="1">
    <source>
        <dbReference type="SAM" id="MobiDB-lite"/>
    </source>
</evidence>
<feature type="signal peptide" evidence="2">
    <location>
        <begin position="1"/>
        <end position="22"/>
    </location>
</feature>
<evidence type="ECO:0000256" key="2">
    <source>
        <dbReference type="SAM" id="SignalP"/>
    </source>
</evidence>
<feature type="region of interest" description="Disordered" evidence="1">
    <location>
        <begin position="81"/>
        <end position="111"/>
    </location>
</feature>
<dbReference type="VEuPathDB" id="TrichDB:TVAGG3_0962490"/>
<sequence>MFSALIYILLLQVYLLFNMCCSCDIDEKIFERSYKSVDFNSEITSNLLNQTTGEKKDLEVPRTPQGVIGYVNQEGKQLPYRPPTYVAPPMIPPPQQNEGEDSPYHLENPYN</sequence>
<reference evidence="3" key="1">
    <citation type="submission" date="2006-10" db="EMBL/GenBank/DDBJ databases">
        <authorList>
            <person name="Amadeo P."/>
            <person name="Zhao Q."/>
            <person name="Wortman J."/>
            <person name="Fraser-Liggett C."/>
            <person name="Carlton J."/>
        </authorList>
    </citation>
    <scope>NUCLEOTIDE SEQUENCE</scope>
    <source>
        <strain evidence="3">G3</strain>
    </source>
</reference>
<protein>
    <submittedName>
        <fullName evidence="3">Uncharacterized protein</fullName>
    </submittedName>
</protein>
<reference evidence="3" key="2">
    <citation type="journal article" date="2007" name="Science">
        <title>Draft genome sequence of the sexually transmitted pathogen Trichomonas vaginalis.</title>
        <authorList>
            <person name="Carlton J.M."/>
            <person name="Hirt R.P."/>
            <person name="Silva J.C."/>
            <person name="Delcher A.L."/>
            <person name="Schatz M."/>
            <person name="Zhao Q."/>
            <person name="Wortman J.R."/>
            <person name="Bidwell S.L."/>
            <person name="Alsmark U.C.M."/>
            <person name="Besteiro S."/>
            <person name="Sicheritz-Ponten T."/>
            <person name="Noel C.J."/>
            <person name="Dacks J.B."/>
            <person name="Foster P.G."/>
            <person name="Simillion C."/>
            <person name="Van de Peer Y."/>
            <person name="Miranda-Saavedra D."/>
            <person name="Barton G.J."/>
            <person name="Westrop G.D."/>
            <person name="Mueller S."/>
            <person name="Dessi D."/>
            <person name="Fiori P.L."/>
            <person name="Ren Q."/>
            <person name="Paulsen I."/>
            <person name="Zhang H."/>
            <person name="Bastida-Corcuera F.D."/>
            <person name="Simoes-Barbosa A."/>
            <person name="Brown M.T."/>
            <person name="Hayes R.D."/>
            <person name="Mukherjee M."/>
            <person name="Okumura C.Y."/>
            <person name="Schneider R."/>
            <person name="Smith A.J."/>
            <person name="Vanacova S."/>
            <person name="Villalvazo M."/>
            <person name="Haas B.J."/>
            <person name="Pertea M."/>
            <person name="Feldblyum T.V."/>
            <person name="Utterback T.R."/>
            <person name="Shu C.L."/>
            <person name="Osoegawa K."/>
            <person name="de Jong P.J."/>
            <person name="Hrdy I."/>
            <person name="Horvathova L."/>
            <person name="Zubacova Z."/>
            <person name="Dolezal P."/>
            <person name="Malik S.B."/>
            <person name="Logsdon J.M. Jr."/>
            <person name="Henze K."/>
            <person name="Gupta A."/>
            <person name="Wang C.C."/>
            <person name="Dunne R.L."/>
            <person name="Upcroft J.A."/>
            <person name="Upcroft P."/>
            <person name="White O."/>
            <person name="Salzberg S.L."/>
            <person name="Tang P."/>
            <person name="Chiu C.-H."/>
            <person name="Lee Y.-S."/>
            <person name="Embley T.M."/>
            <person name="Coombs G.H."/>
            <person name="Mottram J.C."/>
            <person name="Tachezy J."/>
            <person name="Fraser-Liggett C.M."/>
            <person name="Johnson P.J."/>
        </authorList>
    </citation>
    <scope>NUCLEOTIDE SEQUENCE [LARGE SCALE GENOMIC DNA]</scope>
    <source>
        <strain evidence="3">G3</strain>
    </source>
</reference>
<organism evidence="3 4">
    <name type="scientific">Trichomonas vaginalis (strain ATCC PRA-98 / G3)</name>
    <dbReference type="NCBI Taxonomy" id="412133"/>
    <lineage>
        <taxon>Eukaryota</taxon>
        <taxon>Metamonada</taxon>
        <taxon>Parabasalia</taxon>
        <taxon>Trichomonadida</taxon>
        <taxon>Trichomonadidae</taxon>
        <taxon>Trichomonas</taxon>
    </lineage>
</organism>
<dbReference type="EMBL" id="DS113241">
    <property type="protein sequence ID" value="EAY16487.1"/>
    <property type="molecule type" value="Genomic_DNA"/>
</dbReference>
<keyword evidence="2" id="KW-0732">Signal</keyword>
<evidence type="ECO:0000313" key="3">
    <source>
        <dbReference type="EMBL" id="EAY16487.1"/>
    </source>
</evidence>
<accession>A2DST8</accession>
<dbReference type="Proteomes" id="UP000001542">
    <property type="component" value="Unassembled WGS sequence"/>
</dbReference>
<dbReference type="InParanoid" id="A2DST8"/>
<proteinExistence type="predicted"/>
<dbReference type="AlphaFoldDB" id="A2DST8"/>
<keyword evidence="4" id="KW-1185">Reference proteome</keyword>
<feature type="chain" id="PRO_5002643257" evidence="2">
    <location>
        <begin position="23"/>
        <end position="111"/>
    </location>
</feature>
<feature type="compositionally biased region" description="Pro residues" evidence="1">
    <location>
        <begin position="81"/>
        <end position="95"/>
    </location>
</feature>
<evidence type="ECO:0000313" key="4">
    <source>
        <dbReference type="Proteomes" id="UP000001542"/>
    </source>
</evidence>
<dbReference type="RefSeq" id="XP_001328710.1">
    <property type="nucleotide sequence ID" value="XM_001328675.1"/>
</dbReference>